<keyword evidence="2" id="KW-0489">Methyltransferase</keyword>
<comment type="caution">
    <text evidence="2">The sequence shown here is derived from an EMBL/GenBank/DDBJ whole genome shotgun (WGS) entry which is preliminary data.</text>
</comment>
<keyword evidence="3" id="KW-1185">Reference proteome</keyword>
<reference evidence="2 3" key="1">
    <citation type="submission" date="2024-09" db="EMBL/GenBank/DDBJ databases">
        <title>Floridaenema gen nov. (Aerosakkonemataceae, Aerosakkonematales ord. nov., Cyanobacteria) from benthic tropical and subtropical fresh waters, with the description of four new species.</title>
        <authorList>
            <person name="Moretto J.A."/>
            <person name="Berthold D.E."/>
            <person name="Lefler F.W."/>
            <person name="Huang I.-S."/>
            <person name="Laughinghouse H. IV."/>
        </authorList>
    </citation>
    <scope>NUCLEOTIDE SEQUENCE [LARGE SCALE GENOMIC DNA]</scope>
    <source>
        <strain evidence="2 3">BLCC-F154</strain>
    </source>
</reference>
<dbReference type="InterPro" id="IPR029063">
    <property type="entry name" value="SAM-dependent_MTases_sf"/>
</dbReference>
<dbReference type="RefSeq" id="WP_413256989.1">
    <property type="nucleotide sequence ID" value="NZ_JBHFNS010000041.1"/>
</dbReference>
<dbReference type="GO" id="GO:0032259">
    <property type="term" value="P:methylation"/>
    <property type="evidence" value="ECO:0007669"/>
    <property type="project" value="UniProtKB-KW"/>
</dbReference>
<name>A0ABV4YB51_9CYAN</name>
<evidence type="ECO:0000313" key="2">
    <source>
        <dbReference type="EMBL" id="MFB2935474.1"/>
    </source>
</evidence>
<dbReference type="Pfam" id="PF13847">
    <property type="entry name" value="Methyltransf_31"/>
    <property type="match status" value="1"/>
</dbReference>
<feature type="domain" description="Methyltransferase" evidence="1">
    <location>
        <begin position="56"/>
        <end position="167"/>
    </location>
</feature>
<evidence type="ECO:0000313" key="3">
    <source>
        <dbReference type="Proteomes" id="UP001576776"/>
    </source>
</evidence>
<dbReference type="GO" id="GO:0008168">
    <property type="term" value="F:methyltransferase activity"/>
    <property type="evidence" value="ECO:0007669"/>
    <property type="project" value="UniProtKB-KW"/>
</dbReference>
<gene>
    <name evidence="2" type="ORF">ACE1B6_09355</name>
</gene>
<dbReference type="PANTHER" id="PTHR43464:SF91">
    <property type="entry name" value="SLL0487 PROTEIN"/>
    <property type="match status" value="1"/>
</dbReference>
<dbReference type="EC" id="2.1.1.-" evidence="2"/>
<protein>
    <submittedName>
        <fullName evidence="2">Class I SAM-dependent methyltransferase</fullName>
        <ecNumber evidence="2">2.1.1.-</ecNumber>
    </submittedName>
</protein>
<dbReference type="Gene3D" id="3.40.50.150">
    <property type="entry name" value="Vaccinia Virus protein VP39"/>
    <property type="match status" value="1"/>
</dbReference>
<dbReference type="EMBL" id="JBHFNS010000041">
    <property type="protein sequence ID" value="MFB2935474.1"/>
    <property type="molecule type" value="Genomic_DNA"/>
</dbReference>
<dbReference type="PANTHER" id="PTHR43464">
    <property type="entry name" value="METHYLTRANSFERASE"/>
    <property type="match status" value="1"/>
</dbReference>
<accession>A0ABV4YB51</accession>
<evidence type="ECO:0000259" key="1">
    <source>
        <dbReference type="Pfam" id="PF13847"/>
    </source>
</evidence>
<keyword evidence="2" id="KW-0808">Transferase</keyword>
<proteinExistence type="predicted"/>
<organism evidence="2 3">
    <name type="scientific">Floridaenema fluviatile BLCC-F154</name>
    <dbReference type="NCBI Taxonomy" id="3153640"/>
    <lineage>
        <taxon>Bacteria</taxon>
        <taxon>Bacillati</taxon>
        <taxon>Cyanobacteriota</taxon>
        <taxon>Cyanophyceae</taxon>
        <taxon>Oscillatoriophycideae</taxon>
        <taxon>Aerosakkonematales</taxon>
        <taxon>Aerosakkonemataceae</taxon>
        <taxon>Floridanema</taxon>
        <taxon>Floridanema fluviatile</taxon>
    </lineage>
</organism>
<sequence length="441" mass="50345">METKSSEAIEKMRQHFDAAPYPRIPLDTSPKDNIKLLYLHNFVTAYYLRNQQSIDTSGKVILDAGCGTGYKAFALALANPGAKIVGVDLSKESVNLAIQRLKYHGIENTEFHTLSIEDLPQLGLEFDYINADEVLYLVPDYIAALQAMKAVLKPEGIIRTNLHSSLQRFGFYRAQKIFTIMGLMDEAPGELEIGLVRETAKALKNNVGFKATAWKVEFETDDERVLANLLLQGDKGFNIPQMFAALRSADLEFISMVNWQGWDVMDLFKNSEKLPAKLEERLPKFSQEERLHLFELLHSTYRLLDFWCGHPQAAKSFVPIAEWSDNNWQKARINLHPNLNVAKVKQEIINSITNNKTWEFRRYLPFTKEPFTYIEPTTAACLLPLFDAPQTINNLVERWQRIKAVDPVTLNSIETEVAFQQVKQQLINLQQIGLLLVEAQN</sequence>
<dbReference type="Proteomes" id="UP001576776">
    <property type="component" value="Unassembled WGS sequence"/>
</dbReference>
<dbReference type="CDD" id="cd02440">
    <property type="entry name" value="AdoMet_MTases"/>
    <property type="match status" value="1"/>
</dbReference>
<dbReference type="SUPFAM" id="SSF53335">
    <property type="entry name" value="S-adenosyl-L-methionine-dependent methyltransferases"/>
    <property type="match status" value="1"/>
</dbReference>
<dbReference type="InterPro" id="IPR025714">
    <property type="entry name" value="Methyltranfer_dom"/>
</dbReference>